<dbReference type="GO" id="GO:0051082">
    <property type="term" value="F:unfolded protein binding"/>
    <property type="evidence" value="ECO:0007669"/>
    <property type="project" value="UniProtKB-UniRule"/>
</dbReference>
<keyword evidence="12" id="KW-1185">Reference proteome</keyword>
<dbReference type="NCBIfam" id="NF009488">
    <property type="entry name" value="PRK12850.1"/>
    <property type="match status" value="1"/>
</dbReference>
<sequence length="546" mass="57894">MAAKDVKFGGDARQRMLRGVDILADAVKVTLGPKGRNVVLDKSFGAPRITKDGVSVAKEIELADKFENMGAQMLREVASKTNDVAGDGTTTATVLAQAIVREGAKAVAAGMNPMDLKRGIDKAVVAVVEELKKNTKKITTPAETAQVGTISANGEHEIGEMISQAMQKVGSEGVITVEEAKGLHTELDVVEGMQFDRGYISPYFITNAEKMIADLDNPYILIHEKKLSSLQPMLPLLESVVQSGRPLLIIAEDVDGEALATLVVNKLRGGLKIAAVKAPGFGDRRKAMLEDIAILTGGQVISEDLGIKLETVTLPMLGRAKKVRIEKENTTIVEGAGESEDIKGRCSQIRAQVEETTSDYDREKLQERLAKLAGGVAVIRVGGSTEVEVKERKDRVDDALHATRAAVEEGIVPGGGTALARASAALGHLEFHNDDQRVGAEIIRKALQAPLRQIAHNAGEDGAVIAGKVLESSDYNFGFDAQLGDYKDLVVAGIIDPTKVVRTALQDAASVAGLLITTEAMVAEKPEKKAPPAPGGGMGGMGDMDF</sequence>
<dbReference type="SUPFAM" id="SSF48592">
    <property type="entry name" value="GroEL equatorial domain-like"/>
    <property type="match status" value="1"/>
</dbReference>
<evidence type="ECO:0000256" key="2">
    <source>
        <dbReference type="ARBA" id="ARBA00022490"/>
    </source>
</evidence>
<comment type="subcellular location">
    <subcellularLocation>
        <location evidence="7">Cytoplasm</location>
    </subcellularLocation>
</comment>
<dbReference type="GO" id="GO:0005524">
    <property type="term" value="F:ATP binding"/>
    <property type="evidence" value="ECO:0007669"/>
    <property type="project" value="UniProtKB-UniRule"/>
</dbReference>
<keyword evidence="3 7" id="KW-0547">Nucleotide-binding</keyword>
<dbReference type="InterPro" id="IPR027410">
    <property type="entry name" value="TCP-1-like_intermed_sf"/>
</dbReference>
<evidence type="ECO:0000256" key="4">
    <source>
        <dbReference type="ARBA" id="ARBA00022840"/>
    </source>
</evidence>
<dbReference type="EMBL" id="JABEQM010000006">
    <property type="protein sequence ID" value="MBB2201809.1"/>
    <property type="molecule type" value="Genomic_DNA"/>
</dbReference>
<dbReference type="Gene3D" id="1.10.560.10">
    <property type="entry name" value="GroEL-like equatorial domain"/>
    <property type="match status" value="1"/>
</dbReference>
<organism evidence="11 12">
    <name type="scientific">Gluconacetobacter tumulisoli</name>
    <dbReference type="NCBI Taxonomy" id="1286189"/>
    <lineage>
        <taxon>Bacteria</taxon>
        <taxon>Pseudomonadati</taxon>
        <taxon>Pseudomonadota</taxon>
        <taxon>Alphaproteobacteria</taxon>
        <taxon>Acetobacterales</taxon>
        <taxon>Acetobacteraceae</taxon>
        <taxon>Gluconacetobacter</taxon>
    </lineage>
</organism>
<comment type="similarity">
    <text evidence="1 7 8">Belongs to the chaperonin (HSP60) family.</text>
</comment>
<feature type="binding site" evidence="7">
    <location>
        <position position="496"/>
    </location>
    <ligand>
        <name>ATP</name>
        <dbReference type="ChEBI" id="CHEBI:30616"/>
    </ligand>
</feature>
<comment type="caution">
    <text evidence="11">The sequence shown here is derived from an EMBL/GenBank/DDBJ whole genome shotgun (WGS) entry which is preliminary data.</text>
</comment>
<dbReference type="InterPro" id="IPR027413">
    <property type="entry name" value="GROEL-like_equatorial_sf"/>
</dbReference>
<dbReference type="RefSeq" id="WP_182958149.1">
    <property type="nucleotide sequence ID" value="NZ_JABEQM010000006.1"/>
</dbReference>
<dbReference type="InterPro" id="IPR002423">
    <property type="entry name" value="Cpn60/GroEL/TCP-1"/>
</dbReference>
<dbReference type="HAMAP" id="MF_00600">
    <property type="entry name" value="CH60"/>
    <property type="match status" value="1"/>
</dbReference>
<dbReference type="CDD" id="cd03344">
    <property type="entry name" value="GroEL"/>
    <property type="match status" value="1"/>
</dbReference>
<dbReference type="NCBIfam" id="NF009487">
    <property type="entry name" value="PRK12849.1"/>
    <property type="match status" value="1"/>
</dbReference>
<dbReference type="GO" id="GO:0005737">
    <property type="term" value="C:cytoplasm"/>
    <property type="evidence" value="ECO:0007669"/>
    <property type="project" value="UniProtKB-SubCell"/>
</dbReference>
<protein>
    <recommendedName>
        <fullName evidence="7">Chaperonin GroEL</fullName>
        <ecNumber evidence="7">5.6.1.7</ecNumber>
    </recommendedName>
    <alternativeName>
        <fullName evidence="7">60 kDa chaperonin</fullName>
    </alternativeName>
    <alternativeName>
        <fullName evidence="7">Chaperonin-60</fullName>
        <shortName evidence="7">Cpn60</shortName>
    </alternativeName>
</protein>
<dbReference type="PANTHER" id="PTHR45633">
    <property type="entry name" value="60 KDA HEAT SHOCK PROTEIN, MITOCHONDRIAL"/>
    <property type="match status" value="1"/>
</dbReference>
<dbReference type="NCBIfam" id="NF000592">
    <property type="entry name" value="PRK00013.1"/>
    <property type="match status" value="1"/>
</dbReference>
<dbReference type="Pfam" id="PF00118">
    <property type="entry name" value="Cpn60_TCP1"/>
    <property type="match status" value="1"/>
</dbReference>
<comment type="subunit">
    <text evidence="7 9">Forms a cylinder of 14 subunits composed of two heptameric rings stacked back-to-back. Interacts with the co-chaperonin GroES.</text>
</comment>
<keyword evidence="2 7" id="KW-0963">Cytoplasm</keyword>
<dbReference type="Gene3D" id="3.50.7.10">
    <property type="entry name" value="GroEL"/>
    <property type="match status" value="1"/>
</dbReference>
<dbReference type="FunFam" id="3.50.7.10:FF:000001">
    <property type="entry name" value="60 kDa chaperonin"/>
    <property type="match status" value="1"/>
</dbReference>
<dbReference type="InterPro" id="IPR018370">
    <property type="entry name" value="Chaperonin_Cpn60_CS"/>
</dbReference>
<evidence type="ECO:0000313" key="11">
    <source>
        <dbReference type="EMBL" id="MBB2201809.1"/>
    </source>
</evidence>
<evidence type="ECO:0000256" key="3">
    <source>
        <dbReference type="ARBA" id="ARBA00022741"/>
    </source>
</evidence>
<evidence type="ECO:0000256" key="10">
    <source>
        <dbReference type="SAM" id="MobiDB-lite"/>
    </source>
</evidence>
<dbReference type="EC" id="5.6.1.7" evidence="7"/>
<dbReference type="NCBIfam" id="NF009489">
    <property type="entry name" value="PRK12851.1"/>
    <property type="match status" value="1"/>
</dbReference>
<comment type="caution">
    <text evidence="7">Lacks conserved residue(s) required for the propagation of feature annotation.</text>
</comment>
<dbReference type="FunFam" id="1.10.560.10:FF:000001">
    <property type="entry name" value="60 kDa chaperonin"/>
    <property type="match status" value="1"/>
</dbReference>
<dbReference type="Gene3D" id="3.30.260.10">
    <property type="entry name" value="TCP-1-like chaperonin intermediate domain"/>
    <property type="match status" value="1"/>
</dbReference>
<keyword evidence="4 7" id="KW-0067">ATP-binding</keyword>
<dbReference type="InterPro" id="IPR027409">
    <property type="entry name" value="GroEL-like_apical_dom_sf"/>
</dbReference>
<evidence type="ECO:0000313" key="12">
    <source>
        <dbReference type="Proteomes" id="UP000578030"/>
    </source>
</evidence>
<feature type="binding site" evidence="7">
    <location>
        <position position="415"/>
    </location>
    <ligand>
        <name>ATP</name>
        <dbReference type="ChEBI" id="CHEBI:30616"/>
    </ligand>
</feature>
<dbReference type="Proteomes" id="UP000578030">
    <property type="component" value="Unassembled WGS sequence"/>
</dbReference>
<dbReference type="InterPro" id="IPR001844">
    <property type="entry name" value="Cpn60/GroEL"/>
</dbReference>
<evidence type="ECO:0000256" key="7">
    <source>
        <dbReference type="HAMAP-Rule" id="MF_00600"/>
    </source>
</evidence>
<dbReference type="GO" id="GO:0140662">
    <property type="term" value="F:ATP-dependent protein folding chaperone"/>
    <property type="evidence" value="ECO:0007669"/>
    <property type="project" value="InterPro"/>
</dbReference>
<feature type="binding site" evidence="7">
    <location>
        <position position="51"/>
    </location>
    <ligand>
        <name>ATP</name>
        <dbReference type="ChEBI" id="CHEBI:30616"/>
    </ligand>
</feature>
<dbReference type="AlphaFoldDB" id="A0A7W4K7I4"/>
<keyword evidence="5 7" id="KW-0143">Chaperone</keyword>
<dbReference type="NCBIfam" id="TIGR02348">
    <property type="entry name" value="GroEL"/>
    <property type="match status" value="1"/>
</dbReference>
<reference evidence="11 12" key="1">
    <citation type="submission" date="2020-04" db="EMBL/GenBank/DDBJ databases">
        <title>Description of novel Gluconacetobacter.</title>
        <authorList>
            <person name="Sombolestani A."/>
        </authorList>
    </citation>
    <scope>NUCLEOTIDE SEQUENCE [LARGE SCALE GENOMIC DNA]</scope>
    <source>
        <strain evidence="11 12">LMG 27802</strain>
    </source>
</reference>
<keyword evidence="6 7" id="KW-0413">Isomerase</keyword>
<evidence type="ECO:0000256" key="6">
    <source>
        <dbReference type="ARBA" id="ARBA00023235"/>
    </source>
</evidence>
<feature type="binding site" evidence="7">
    <location>
        <begin position="87"/>
        <end position="91"/>
    </location>
    <ligand>
        <name>ATP</name>
        <dbReference type="ChEBI" id="CHEBI:30616"/>
    </ligand>
</feature>
<dbReference type="SUPFAM" id="SSF52029">
    <property type="entry name" value="GroEL apical domain-like"/>
    <property type="match status" value="1"/>
</dbReference>
<feature type="region of interest" description="Disordered" evidence="10">
    <location>
        <begin position="526"/>
        <end position="546"/>
    </location>
</feature>
<dbReference type="GO" id="GO:0042026">
    <property type="term" value="P:protein refolding"/>
    <property type="evidence" value="ECO:0007669"/>
    <property type="project" value="UniProtKB-UniRule"/>
</dbReference>
<dbReference type="PRINTS" id="PR00298">
    <property type="entry name" value="CHAPERONIN60"/>
</dbReference>
<feature type="compositionally biased region" description="Gly residues" evidence="10">
    <location>
        <begin position="535"/>
        <end position="546"/>
    </location>
</feature>
<dbReference type="GO" id="GO:0016853">
    <property type="term" value="F:isomerase activity"/>
    <property type="evidence" value="ECO:0007669"/>
    <property type="project" value="UniProtKB-KW"/>
</dbReference>
<name>A0A7W4K7I4_9PROT</name>
<proteinExistence type="inferred from homology"/>
<comment type="function">
    <text evidence="7 9">Together with its co-chaperonin GroES, plays an essential role in assisting protein folding. The GroEL-GroES system forms a nano-cage that allows encapsulation of the non-native substrate proteins and provides a physical environment optimized to promote and accelerate protein folding.</text>
</comment>
<dbReference type="SUPFAM" id="SSF54849">
    <property type="entry name" value="GroEL-intermediate domain like"/>
    <property type="match status" value="1"/>
</dbReference>
<gene>
    <name evidence="7 11" type="primary">groL</name>
    <name evidence="7" type="synonym">groEL</name>
    <name evidence="11" type="ORF">HLH28_09505</name>
</gene>
<evidence type="ECO:0000256" key="9">
    <source>
        <dbReference type="RuleBase" id="RU000419"/>
    </source>
</evidence>
<evidence type="ECO:0000256" key="8">
    <source>
        <dbReference type="RuleBase" id="RU000418"/>
    </source>
</evidence>
<accession>A0A7W4K7I4</accession>
<dbReference type="PROSITE" id="PS00296">
    <property type="entry name" value="CHAPERONINS_CPN60"/>
    <property type="match status" value="1"/>
</dbReference>
<evidence type="ECO:0000256" key="1">
    <source>
        <dbReference type="ARBA" id="ARBA00006607"/>
    </source>
</evidence>
<feature type="binding site" evidence="7">
    <location>
        <begin position="30"/>
        <end position="33"/>
    </location>
    <ligand>
        <name>ATP</name>
        <dbReference type="ChEBI" id="CHEBI:30616"/>
    </ligand>
</feature>
<evidence type="ECO:0000256" key="5">
    <source>
        <dbReference type="ARBA" id="ARBA00023186"/>
    </source>
</evidence>